<dbReference type="EMBL" id="BX284604">
    <property type="protein sequence ID" value="CCW45985.1"/>
    <property type="molecule type" value="Genomic_DNA"/>
</dbReference>
<dbReference type="GeneID" id="24105298"/>
<dbReference type="KEGG" id="cel:CELE_ZK792.12"/>
<feature type="transmembrane region" description="Helical" evidence="1">
    <location>
        <begin position="6"/>
        <end position="26"/>
    </location>
</feature>
<dbReference type="Bgee" id="WBGene00235132">
    <property type="expression patterns" value="Expressed in larva"/>
</dbReference>
<dbReference type="AlphaFoldDB" id="N1NTK5"/>
<proteinExistence type="predicted"/>
<dbReference type="AGR" id="WB:WBGene00235132"/>
<dbReference type="PaxDb" id="6239-ZK792.12"/>
<keyword evidence="1" id="KW-1133">Transmembrane helix</keyword>
<protein>
    <submittedName>
        <fullName evidence="2">CidA/LrgA family protein</fullName>
    </submittedName>
</protein>
<dbReference type="WormBase" id="ZK792.12">
    <property type="protein sequence ID" value="CE48407"/>
    <property type="gene ID" value="WBGene00235132"/>
</dbReference>
<gene>
    <name evidence="2" type="ORF">CELE_ZK792.12</name>
    <name evidence="2 4" type="ORF">ZK792.12</name>
</gene>
<keyword evidence="1" id="KW-0812">Transmembrane</keyword>
<accession>N1NTK5</accession>
<name>N1NTK5_CAEEL</name>
<dbReference type="Proteomes" id="UP000001940">
    <property type="component" value="Chromosome IV"/>
</dbReference>
<organism evidence="2 3">
    <name type="scientific">Caenorhabditis elegans</name>
    <dbReference type="NCBI Taxonomy" id="6239"/>
    <lineage>
        <taxon>Eukaryota</taxon>
        <taxon>Metazoa</taxon>
        <taxon>Ecdysozoa</taxon>
        <taxon>Nematoda</taxon>
        <taxon>Chromadorea</taxon>
        <taxon>Rhabditida</taxon>
        <taxon>Rhabditina</taxon>
        <taxon>Rhabditomorpha</taxon>
        <taxon>Rhabditoidea</taxon>
        <taxon>Rhabditidae</taxon>
        <taxon>Peloderinae</taxon>
        <taxon>Caenorhabditis</taxon>
    </lineage>
</organism>
<evidence type="ECO:0000313" key="2">
    <source>
        <dbReference type="EMBL" id="CCW45985.1"/>
    </source>
</evidence>
<keyword evidence="1" id="KW-0472">Membrane</keyword>
<evidence type="ECO:0000313" key="4">
    <source>
        <dbReference type="WormBase" id="ZK792.12"/>
    </source>
</evidence>
<dbReference type="CTD" id="24105298"/>
<keyword evidence="3" id="KW-1185">Reference proteome</keyword>
<dbReference type="InParanoid" id="N1NTK5"/>
<dbReference type="RefSeq" id="NP_001294077.1">
    <property type="nucleotide sequence ID" value="NM_001307148.1"/>
</dbReference>
<reference evidence="2 3" key="1">
    <citation type="journal article" date="1998" name="Science">
        <title>Genome sequence of the nematode C. elegans: a platform for investigating biology.</title>
        <authorList>
            <consortium name="The C. elegans sequencing consortium"/>
            <person name="Sulson J.E."/>
            <person name="Waterston R."/>
        </authorList>
    </citation>
    <scope>NUCLEOTIDE SEQUENCE [LARGE SCALE GENOMIC DNA]</scope>
    <source>
        <strain evidence="2 3">Bristol N2</strain>
    </source>
</reference>
<sequence length="28" mass="3066">MEHISFGLVVVVVLAVGGRMHLTTWLSL</sequence>
<dbReference type="HOGENOM" id="CLU_3413295_0_0_1"/>
<evidence type="ECO:0000313" key="3">
    <source>
        <dbReference type="Proteomes" id="UP000001940"/>
    </source>
</evidence>
<evidence type="ECO:0000256" key="1">
    <source>
        <dbReference type="SAM" id="Phobius"/>
    </source>
</evidence>